<keyword evidence="6" id="KW-0862">Zinc</keyword>
<feature type="transmembrane region" description="Helical" evidence="8">
    <location>
        <begin position="748"/>
        <end position="769"/>
    </location>
</feature>
<feature type="compositionally biased region" description="Basic and acidic residues" evidence="7">
    <location>
        <begin position="473"/>
        <end position="482"/>
    </location>
</feature>
<dbReference type="Gene3D" id="3.90.180.10">
    <property type="entry name" value="Medium-chain alcohol dehydrogenases, catalytic domain"/>
    <property type="match status" value="1"/>
</dbReference>
<dbReference type="InterPro" id="IPR013154">
    <property type="entry name" value="ADH-like_N"/>
</dbReference>
<evidence type="ECO:0000256" key="8">
    <source>
        <dbReference type="SAM" id="Phobius"/>
    </source>
</evidence>
<evidence type="ECO:0000256" key="3">
    <source>
        <dbReference type="ARBA" id="ARBA00022989"/>
    </source>
</evidence>
<dbReference type="InterPro" id="IPR011701">
    <property type="entry name" value="MFS"/>
</dbReference>
<keyword evidence="6" id="KW-0479">Metal-binding</keyword>
<evidence type="ECO:0000256" key="5">
    <source>
        <dbReference type="ARBA" id="ARBA00023136"/>
    </source>
</evidence>
<evidence type="ECO:0000256" key="7">
    <source>
        <dbReference type="SAM" id="MobiDB-lite"/>
    </source>
</evidence>
<dbReference type="InterPro" id="IPR036291">
    <property type="entry name" value="NAD(P)-bd_dom_sf"/>
</dbReference>
<comment type="similarity">
    <text evidence="6">Belongs to the zinc-containing alcohol dehydrogenase family.</text>
</comment>
<dbReference type="PANTHER" id="PTHR23502:SF23">
    <property type="entry name" value="FLUCONAZOLE RESISTANCE PROTEIN 1"/>
    <property type="match status" value="1"/>
</dbReference>
<sequence length="920" mass="100194">MKAALFYGKGDVRIEEIPKPEPRDDEVLIEVDWCGVCGTDLHEYLLGPIVVPRKESPHVITGEHLPVVLGHEFAGSVVKTASNSDLKLGEKVMVDPRINCQSCYPCRSNVEQLCNSWGFVGLSGHGGGFSEFVAVSPRMCYRLPDDVNMDEAALIEPLSVGRHALPVSGIDDFSNLTVLVIGAGPIGVSVLWNLRAVGVKSTIISEPTKLRQEQTRDLADKVLSPIDVDVGDECRKMTDGVGVDVVFDCAGIPAGMRAGMDALRPRGVYVNVAGWEQPMTIPMQYAMMKEITIKFSMAYDNTDFKAVVDDFVAGKFAGAEKMITSRILLRDLPGQGLEELINNKDQHVKILATPKEELLLKASRNGEAEIAPAERGKGGETVVESIYEARDGRAGTMWDILRDSAIGQVLRFLSIRKGLLFPEEEAEFELPSTYAIRPSSDEKRNDDGVLPDDKADQKDGEAASSKGLQKSATESKEDPSSTKEKTTLVTCIYVPGVPDIMSEFNVGTVAASLGLALYILAYGIAPMILSPLSEIPRLGRMGIYIVTFAIFVNLNVPTSLVQNFAGLLVLRFLLGFFGSPALATGAATLSDIYSPLTVGYAISLWGASITLGPALGPVISGFAVQAKRWRWSSWELLWISGPVLIVMIFFLPETSADAILMQRARRLRRITGRTDLKSQSEINQANLSARQVLVDALIKPFEINALDPSVLFTTFYIMLLYGILYSFFESFPIVYTGTYGLNLGETSLLFLCICVALALAVPAYMGYLYFVAIPAMQTQPGFGSPEARLLPGVIASFLVSIGLFIFAWTARRSINYFVSLFGVLLSFAGVFPIIQSMFLYLAFTYPMYAASLFAANDFARSTFAAGAVLFSTSMYDRLGVDGGISLLAGLTVLCIVGMFVLYFFGANLRARSRFAVKPNL</sequence>
<feature type="transmembrane region" description="Helical" evidence="8">
    <location>
        <begin position="816"/>
        <end position="841"/>
    </location>
</feature>
<dbReference type="Gene3D" id="3.40.50.720">
    <property type="entry name" value="NAD(P)-binding Rossmann-like Domain"/>
    <property type="match status" value="1"/>
</dbReference>
<feature type="transmembrane region" description="Helical" evidence="8">
    <location>
        <begin position="789"/>
        <end position="810"/>
    </location>
</feature>
<evidence type="ECO:0000259" key="9">
    <source>
        <dbReference type="PROSITE" id="PS50850"/>
    </source>
</evidence>
<dbReference type="PANTHER" id="PTHR23502">
    <property type="entry name" value="MAJOR FACILITATOR SUPERFAMILY"/>
    <property type="match status" value="1"/>
</dbReference>
<dbReference type="CDD" id="cd17323">
    <property type="entry name" value="MFS_Tpo1_MDR_like"/>
    <property type="match status" value="1"/>
</dbReference>
<keyword evidence="3 8" id="KW-1133">Transmembrane helix</keyword>
<dbReference type="EMBL" id="JAXOVC010000006">
    <property type="protein sequence ID" value="KAK4499793.1"/>
    <property type="molecule type" value="Genomic_DNA"/>
</dbReference>
<keyword evidence="2 8" id="KW-0812">Transmembrane</keyword>
<comment type="cofactor">
    <cofactor evidence="6">
        <name>Zn(2+)</name>
        <dbReference type="ChEBI" id="CHEBI:29105"/>
    </cofactor>
</comment>
<feature type="transmembrane region" description="Helical" evidence="8">
    <location>
        <begin position="509"/>
        <end position="529"/>
    </location>
</feature>
<feature type="transmembrane region" description="Helical" evidence="8">
    <location>
        <begin position="709"/>
        <end position="728"/>
    </location>
</feature>
<proteinExistence type="inferred from homology"/>
<reference evidence="10 11" key="1">
    <citation type="journal article" date="2023" name="G3 (Bethesda)">
        <title>A chromosome-level genome assembly of Zasmidium syzygii isolated from banana leaves.</title>
        <authorList>
            <person name="van Westerhoven A.C."/>
            <person name="Mehrabi R."/>
            <person name="Talebi R."/>
            <person name="Steentjes M.B.F."/>
            <person name="Corcolon B."/>
            <person name="Chong P.A."/>
            <person name="Kema G.H.J."/>
            <person name="Seidl M.F."/>
        </authorList>
    </citation>
    <scope>NUCLEOTIDE SEQUENCE [LARGE SCALE GENOMIC DNA]</scope>
    <source>
        <strain evidence="10 11">P124</strain>
    </source>
</reference>
<dbReference type="SUPFAM" id="SSF51735">
    <property type="entry name" value="NAD(P)-binding Rossmann-fold domains"/>
    <property type="match status" value="1"/>
</dbReference>
<dbReference type="Gene3D" id="1.20.1250.20">
    <property type="entry name" value="MFS general substrate transporter like domains"/>
    <property type="match status" value="1"/>
</dbReference>
<comment type="caution">
    <text evidence="10">The sequence shown here is derived from an EMBL/GenBank/DDBJ whole genome shotgun (WGS) entry which is preliminary data.</text>
</comment>
<evidence type="ECO:0000313" key="11">
    <source>
        <dbReference type="Proteomes" id="UP001305779"/>
    </source>
</evidence>
<organism evidence="10 11">
    <name type="scientific">Zasmidium cellare</name>
    <name type="common">Wine cellar mold</name>
    <name type="synonym">Racodium cellare</name>
    <dbReference type="NCBI Taxonomy" id="395010"/>
    <lineage>
        <taxon>Eukaryota</taxon>
        <taxon>Fungi</taxon>
        <taxon>Dikarya</taxon>
        <taxon>Ascomycota</taxon>
        <taxon>Pezizomycotina</taxon>
        <taxon>Dothideomycetes</taxon>
        <taxon>Dothideomycetidae</taxon>
        <taxon>Mycosphaerellales</taxon>
        <taxon>Mycosphaerellaceae</taxon>
        <taxon>Zasmidium</taxon>
    </lineage>
</organism>
<comment type="subcellular location">
    <subcellularLocation>
        <location evidence="1">Membrane</location>
        <topology evidence="1">Multi-pass membrane protein</topology>
    </subcellularLocation>
</comment>
<dbReference type="Proteomes" id="UP001305779">
    <property type="component" value="Unassembled WGS sequence"/>
</dbReference>
<protein>
    <recommendedName>
        <fullName evidence="9">Major facilitator superfamily (MFS) profile domain-containing protein</fullName>
    </recommendedName>
</protein>
<evidence type="ECO:0000256" key="1">
    <source>
        <dbReference type="ARBA" id="ARBA00004141"/>
    </source>
</evidence>
<feature type="transmembrane region" description="Helical" evidence="8">
    <location>
        <begin position="564"/>
        <end position="586"/>
    </location>
</feature>
<dbReference type="InterPro" id="IPR013149">
    <property type="entry name" value="ADH-like_C"/>
</dbReference>
<evidence type="ECO:0000256" key="4">
    <source>
        <dbReference type="ARBA" id="ARBA00023002"/>
    </source>
</evidence>
<feature type="domain" description="Major facilitator superfamily (MFS) profile" evidence="9">
    <location>
        <begin position="400"/>
        <end position="909"/>
    </location>
</feature>
<evidence type="ECO:0000313" key="10">
    <source>
        <dbReference type="EMBL" id="KAK4499793.1"/>
    </source>
</evidence>
<dbReference type="PROSITE" id="PS00059">
    <property type="entry name" value="ADH_ZINC"/>
    <property type="match status" value="1"/>
</dbReference>
<feature type="compositionally biased region" description="Basic and acidic residues" evidence="7">
    <location>
        <begin position="439"/>
        <end position="461"/>
    </location>
</feature>
<feature type="transmembrane region" description="Helical" evidence="8">
    <location>
        <begin position="882"/>
        <end position="904"/>
    </location>
</feature>
<dbReference type="InterPro" id="IPR011032">
    <property type="entry name" value="GroES-like_sf"/>
</dbReference>
<feature type="transmembrane region" description="Helical" evidence="8">
    <location>
        <begin position="636"/>
        <end position="660"/>
    </location>
</feature>
<dbReference type="PROSITE" id="PS50850">
    <property type="entry name" value="MFS"/>
    <property type="match status" value="1"/>
</dbReference>
<feature type="transmembrane region" description="Helical" evidence="8">
    <location>
        <begin position="541"/>
        <end position="558"/>
    </location>
</feature>
<dbReference type="SUPFAM" id="SSF50129">
    <property type="entry name" value="GroES-like"/>
    <property type="match status" value="1"/>
</dbReference>
<dbReference type="Pfam" id="PF08240">
    <property type="entry name" value="ADH_N"/>
    <property type="match status" value="1"/>
</dbReference>
<feature type="region of interest" description="Disordered" evidence="7">
    <location>
        <begin position="432"/>
        <end position="482"/>
    </location>
</feature>
<keyword evidence="11" id="KW-1185">Reference proteome</keyword>
<keyword evidence="5 8" id="KW-0472">Membrane</keyword>
<dbReference type="Pfam" id="PF07690">
    <property type="entry name" value="MFS_1"/>
    <property type="match status" value="1"/>
</dbReference>
<evidence type="ECO:0000256" key="2">
    <source>
        <dbReference type="ARBA" id="ARBA00022692"/>
    </source>
</evidence>
<name>A0ABR0EFG9_ZASCE</name>
<dbReference type="Pfam" id="PF00107">
    <property type="entry name" value="ADH_zinc_N"/>
    <property type="match status" value="1"/>
</dbReference>
<keyword evidence="4" id="KW-0560">Oxidoreductase</keyword>
<dbReference type="InterPro" id="IPR020846">
    <property type="entry name" value="MFS_dom"/>
</dbReference>
<dbReference type="InterPro" id="IPR036259">
    <property type="entry name" value="MFS_trans_sf"/>
</dbReference>
<gene>
    <name evidence="10" type="ORF">PRZ48_007979</name>
</gene>
<dbReference type="SUPFAM" id="SSF103473">
    <property type="entry name" value="MFS general substrate transporter"/>
    <property type="match status" value="1"/>
</dbReference>
<accession>A0ABR0EFG9</accession>
<dbReference type="InterPro" id="IPR002328">
    <property type="entry name" value="ADH_Zn_CS"/>
</dbReference>
<evidence type="ECO:0000256" key="6">
    <source>
        <dbReference type="RuleBase" id="RU361277"/>
    </source>
</evidence>
<feature type="transmembrane region" description="Helical" evidence="8">
    <location>
        <begin position="598"/>
        <end position="624"/>
    </location>
</feature>
<dbReference type="CDD" id="cd08233">
    <property type="entry name" value="butanediol_DH_like"/>
    <property type="match status" value="1"/>
</dbReference>